<feature type="non-terminal residue" evidence="4">
    <location>
        <position position="537"/>
    </location>
</feature>
<dbReference type="Pfam" id="PF13374">
    <property type="entry name" value="TPR_10"/>
    <property type="match status" value="2"/>
</dbReference>
<dbReference type="Gene3D" id="1.25.40.10">
    <property type="entry name" value="Tetratricopeptide repeat domain"/>
    <property type="match status" value="1"/>
</dbReference>
<gene>
    <name evidence="4" type="ORF">K505DRAFT_242718</name>
</gene>
<keyword evidence="5" id="KW-1185">Reference proteome</keyword>
<evidence type="ECO:0000259" key="3">
    <source>
        <dbReference type="Pfam" id="PF25000"/>
    </source>
</evidence>
<dbReference type="PANTHER" id="PTHR46082">
    <property type="entry name" value="ATP/GTP-BINDING PROTEIN-RELATED"/>
    <property type="match status" value="1"/>
</dbReference>
<feature type="region of interest" description="Disordered" evidence="1">
    <location>
        <begin position="1"/>
        <end position="25"/>
    </location>
</feature>
<dbReference type="AlphaFoldDB" id="A0A6A6XDS4"/>
<dbReference type="InterPro" id="IPR027417">
    <property type="entry name" value="P-loop_NTPase"/>
</dbReference>
<evidence type="ECO:0000259" key="2">
    <source>
        <dbReference type="Pfam" id="PF00931"/>
    </source>
</evidence>
<dbReference type="Pfam" id="PF25000">
    <property type="entry name" value="DUF7779"/>
    <property type="match status" value="1"/>
</dbReference>
<dbReference type="SUPFAM" id="SSF48452">
    <property type="entry name" value="TPR-like"/>
    <property type="match status" value="1"/>
</dbReference>
<organism evidence="4 5">
    <name type="scientific">Melanomma pulvis-pyrius CBS 109.77</name>
    <dbReference type="NCBI Taxonomy" id="1314802"/>
    <lineage>
        <taxon>Eukaryota</taxon>
        <taxon>Fungi</taxon>
        <taxon>Dikarya</taxon>
        <taxon>Ascomycota</taxon>
        <taxon>Pezizomycotina</taxon>
        <taxon>Dothideomycetes</taxon>
        <taxon>Pleosporomycetidae</taxon>
        <taxon>Pleosporales</taxon>
        <taxon>Melanommataceae</taxon>
        <taxon>Melanomma</taxon>
    </lineage>
</organism>
<accession>A0A6A6XDS4</accession>
<dbReference type="EMBL" id="MU001900">
    <property type="protein sequence ID" value="KAF2794183.1"/>
    <property type="molecule type" value="Genomic_DNA"/>
</dbReference>
<dbReference type="InterPro" id="IPR053137">
    <property type="entry name" value="NLR-like"/>
</dbReference>
<feature type="compositionally biased region" description="Polar residues" evidence="1">
    <location>
        <begin position="527"/>
        <end position="537"/>
    </location>
</feature>
<dbReference type="Gene3D" id="3.40.50.300">
    <property type="entry name" value="P-loop containing nucleotide triphosphate hydrolases"/>
    <property type="match status" value="1"/>
</dbReference>
<protein>
    <submittedName>
        <fullName evidence="4">Uncharacterized protein</fullName>
    </submittedName>
</protein>
<dbReference type="InterPro" id="IPR011990">
    <property type="entry name" value="TPR-like_helical_dom_sf"/>
</dbReference>
<dbReference type="PANTHER" id="PTHR46082:SF6">
    <property type="entry name" value="AAA+ ATPASE DOMAIN-CONTAINING PROTEIN-RELATED"/>
    <property type="match status" value="1"/>
</dbReference>
<sequence length="537" mass="60723">MNFNFGGPTQPQPKREPFSTVPFRRDPDFVDRPDILAWIHKNCAAPASRTALVGLGGVGKSQLAIQYCHDVREREASPRTWVFWVHASTRARFEEAYRGIADQLELPGRYDPKINTLQLVRNWLRDDANERWTMVLDNADDIEVFHLKQKRRRDDSEDMPAALAAFLPQSRNGSILVTSRSKDAATRLVGDYKNIKDVHAMDKGQAMQLLRNKLCDTSDEGGMAALTHALDCIPLAISQAAAYINRGARMTVSCYLQEFWKNDKKKRSLLNRDAGDLRRDESATNSVVTTWKMSFEQIRKERPSAADLLSLMSFFNPQGIPEAVLRVYTSSAKPRANNSICANDDDDDNGCFNDDLDILIAYSLVRVIADRDACEMHQLVQFCTREWLSSFNQGEQWRRKFLMLMAKEFPSGSFENWAKCQALFPHVAPMFENEPAQEELLGDWAQVLSNAGWYLWTKGQYREAESIVRKAVKKKESIAGQNHFGTLNSVSILALVLESQGKHEAAEEMNRRALEGSEKALGKEHPSTLTSVSNLAL</sequence>
<name>A0A6A6XDS4_9PLEO</name>
<reference evidence="4" key="1">
    <citation type="journal article" date="2020" name="Stud. Mycol.">
        <title>101 Dothideomycetes genomes: a test case for predicting lifestyles and emergence of pathogens.</title>
        <authorList>
            <person name="Haridas S."/>
            <person name="Albert R."/>
            <person name="Binder M."/>
            <person name="Bloem J."/>
            <person name="Labutti K."/>
            <person name="Salamov A."/>
            <person name="Andreopoulos B."/>
            <person name="Baker S."/>
            <person name="Barry K."/>
            <person name="Bills G."/>
            <person name="Bluhm B."/>
            <person name="Cannon C."/>
            <person name="Castanera R."/>
            <person name="Culley D."/>
            <person name="Daum C."/>
            <person name="Ezra D."/>
            <person name="Gonzalez J."/>
            <person name="Henrissat B."/>
            <person name="Kuo A."/>
            <person name="Liang C."/>
            <person name="Lipzen A."/>
            <person name="Lutzoni F."/>
            <person name="Magnuson J."/>
            <person name="Mondo S."/>
            <person name="Nolan M."/>
            <person name="Ohm R."/>
            <person name="Pangilinan J."/>
            <person name="Park H.-J."/>
            <person name="Ramirez L."/>
            <person name="Alfaro M."/>
            <person name="Sun H."/>
            <person name="Tritt A."/>
            <person name="Yoshinaga Y."/>
            <person name="Zwiers L.-H."/>
            <person name="Turgeon B."/>
            <person name="Goodwin S."/>
            <person name="Spatafora J."/>
            <person name="Crous P."/>
            <person name="Grigoriev I."/>
        </authorList>
    </citation>
    <scope>NUCLEOTIDE SEQUENCE</scope>
    <source>
        <strain evidence="4">CBS 109.77</strain>
    </source>
</reference>
<proteinExistence type="predicted"/>
<feature type="domain" description="DUF7779" evidence="3">
    <location>
        <begin position="299"/>
        <end position="389"/>
    </location>
</feature>
<dbReference type="InterPro" id="IPR056681">
    <property type="entry name" value="DUF7779"/>
</dbReference>
<evidence type="ECO:0000256" key="1">
    <source>
        <dbReference type="SAM" id="MobiDB-lite"/>
    </source>
</evidence>
<feature type="domain" description="NB-ARC" evidence="2">
    <location>
        <begin position="51"/>
        <end position="218"/>
    </location>
</feature>
<evidence type="ECO:0000313" key="5">
    <source>
        <dbReference type="Proteomes" id="UP000799757"/>
    </source>
</evidence>
<feature type="compositionally biased region" description="Basic and acidic residues" evidence="1">
    <location>
        <begin position="13"/>
        <end position="25"/>
    </location>
</feature>
<dbReference type="SUPFAM" id="SSF52540">
    <property type="entry name" value="P-loop containing nucleoside triphosphate hydrolases"/>
    <property type="match status" value="1"/>
</dbReference>
<feature type="region of interest" description="Disordered" evidence="1">
    <location>
        <begin position="517"/>
        <end position="537"/>
    </location>
</feature>
<dbReference type="OrthoDB" id="20872at2759"/>
<dbReference type="Pfam" id="PF00931">
    <property type="entry name" value="NB-ARC"/>
    <property type="match status" value="1"/>
</dbReference>
<dbReference type="Proteomes" id="UP000799757">
    <property type="component" value="Unassembled WGS sequence"/>
</dbReference>
<evidence type="ECO:0000313" key="4">
    <source>
        <dbReference type="EMBL" id="KAF2794183.1"/>
    </source>
</evidence>
<dbReference type="InterPro" id="IPR002182">
    <property type="entry name" value="NB-ARC"/>
</dbReference>
<feature type="compositionally biased region" description="Basic and acidic residues" evidence="1">
    <location>
        <begin position="517"/>
        <end position="526"/>
    </location>
</feature>
<dbReference type="GO" id="GO:0043531">
    <property type="term" value="F:ADP binding"/>
    <property type="evidence" value="ECO:0007669"/>
    <property type="project" value="InterPro"/>
</dbReference>